<dbReference type="InterPro" id="IPR038750">
    <property type="entry name" value="YczE/YyaS-like"/>
</dbReference>
<evidence type="ECO:0000256" key="1">
    <source>
        <dbReference type="SAM" id="Phobius"/>
    </source>
</evidence>
<feature type="transmembrane region" description="Helical" evidence="1">
    <location>
        <begin position="165"/>
        <end position="186"/>
    </location>
</feature>
<dbReference type="Proteomes" id="UP000503330">
    <property type="component" value="Chromosome"/>
</dbReference>
<keyword evidence="1" id="KW-0812">Transmembrane</keyword>
<sequence>MKKKAEKQPYLYLRLIEMLLGILITAIGLSCMMKSQLGQTAITAFTQNLTAITGIKSGTVLIIFFISCTGAQIVILKKQFANIQYLQIPLALLQGKIVNLICYDVPGLCDWYPKTYIGKWLCIFSGILFCSYGVAVLFHADLVKNPFEELAMVISRRLRMEFCIFRTRIDIVFMLLSLFMILCFHLDFTTVREGTWVCMLLLGKSMKYTFPFAAKTSVYHRKVNRKYQYQENVT</sequence>
<dbReference type="GeneID" id="61924735"/>
<feature type="transmembrane region" description="Helical" evidence="1">
    <location>
        <begin position="120"/>
        <end position="140"/>
    </location>
</feature>
<dbReference type="Pfam" id="PF19700">
    <property type="entry name" value="DUF6198"/>
    <property type="match status" value="1"/>
</dbReference>
<gene>
    <name evidence="2" type="ORF">G4D54_04320</name>
</gene>
<dbReference type="RefSeq" id="WP_002607823.1">
    <property type="nucleotide sequence ID" value="NZ_BAAACC010000039.1"/>
</dbReference>
<protein>
    <recommendedName>
        <fullName evidence="4">YitT family protein</fullName>
    </recommendedName>
</protein>
<evidence type="ECO:0008006" key="4">
    <source>
        <dbReference type="Google" id="ProtNLM"/>
    </source>
</evidence>
<name>A0AAP9MDK3_CLOIN</name>
<feature type="transmembrane region" description="Helical" evidence="1">
    <location>
        <begin position="55"/>
        <end position="76"/>
    </location>
</feature>
<proteinExistence type="predicted"/>
<dbReference type="EMBL" id="CP048838">
    <property type="protein sequence ID" value="QJA01699.1"/>
    <property type="molecule type" value="Genomic_DNA"/>
</dbReference>
<keyword evidence="1" id="KW-1133">Transmembrane helix</keyword>
<accession>A0AAP9MDK3</accession>
<evidence type="ECO:0000313" key="2">
    <source>
        <dbReference type="EMBL" id="QJA01699.1"/>
    </source>
</evidence>
<keyword evidence="1" id="KW-0472">Membrane</keyword>
<reference evidence="2 3" key="1">
    <citation type="submission" date="2020-02" db="EMBL/GenBank/DDBJ databases">
        <authorList>
            <person name="Kociolek L.K."/>
            <person name="Ozer E.A."/>
        </authorList>
    </citation>
    <scope>NUCLEOTIDE SEQUENCE [LARGE SCALE GENOMIC DNA]</scope>
    <source>
        <strain evidence="2 3">ATCC 14501</strain>
    </source>
</reference>
<dbReference type="PANTHER" id="PTHR40078:SF1">
    <property type="entry name" value="INTEGRAL MEMBRANE PROTEIN"/>
    <property type="match status" value="1"/>
</dbReference>
<feature type="transmembrane region" description="Helical" evidence="1">
    <location>
        <begin position="12"/>
        <end position="35"/>
    </location>
</feature>
<dbReference type="PROSITE" id="PS51257">
    <property type="entry name" value="PROKAR_LIPOPROTEIN"/>
    <property type="match status" value="1"/>
</dbReference>
<organism evidence="2 3">
    <name type="scientific">Clostridium innocuum</name>
    <dbReference type="NCBI Taxonomy" id="1522"/>
    <lineage>
        <taxon>Bacteria</taxon>
        <taxon>Bacillati</taxon>
        <taxon>Bacillota</taxon>
        <taxon>Clostridia</taxon>
        <taxon>Eubacteriales</taxon>
        <taxon>Clostridiaceae</taxon>
        <taxon>Clostridium</taxon>
    </lineage>
</organism>
<dbReference type="PANTHER" id="PTHR40078">
    <property type="entry name" value="INTEGRAL MEMBRANE PROTEIN-RELATED"/>
    <property type="match status" value="1"/>
</dbReference>
<evidence type="ECO:0000313" key="3">
    <source>
        <dbReference type="Proteomes" id="UP000503330"/>
    </source>
</evidence>
<dbReference type="AlphaFoldDB" id="A0AAP9MDK3"/>